<dbReference type="EMBL" id="BMAW01009291">
    <property type="protein sequence ID" value="GFT13131.1"/>
    <property type="molecule type" value="Genomic_DNA"/>
</dbReference>
<proteinExistence type="predicted"/>
<keyword evidence="2" id="KW-1185">Reference proteome</keyword>
<reference evidence="1" key="1">
    <citation type="submission" date="2020-08" db="EMBL/GenBank/DDBJ databases">
        <title>Multicomponent nature underlies the extraordinary mechanical properties of spider dragline silk.</title>
        <authorList>
            <person name="Kono N."/>
            <person name="Nakamura H."/>
            <person name="Mori M."/>
            <person name="Yoshida Y."/>
            <person name="Ohtoshi R."/>
            <person name="Malay A.D."/>
            <person name="Moran D.A.P."/>
            <person name="Tomita M."/>
            <person name="Numata K."/>
            <person name="Arakawa K."/>
        </authorList>
    </citation>
    <scope>NUCLEOTIDE SEQUENCE</scope>
</reference>
<dbReference type="InterPro" id="IPR001888">
    <property type="entry name" value="Transposase_1"/>
</dbReference>
<dbReference type="InterPro" id="IPR036397">
    <property type="entry name" value="RNaseH_sf"/>
</dbReference>
<dbReference type="InterPro" id="IPR052709">
    <property type="entry name" value="Transposase-MT_Hybrid"/>
</dbReference>
<sequence length="112" mass="12999">MASVFWNRKRLLLYDFISSGTTINAYRYCQTYENLRRANPNERRGMLTKGMRLHQYNARPQTACLTTDLMNRFGWDTVTHPPYSSDIAPSNYLLSVKGKNTRVGDVSELERS</sequence>
<evidence type="ECO:0000313" key="1">
    <source>
        <dbReference type="EMBL" id="GFT13131.1"/>
    </source>
</evidence>
<gene>
    <name evidence="1" type="primary">WH47_09223</name>
    <name evidence="1" type="ORF">NPIL_10341</name>
</gene>
<organism evidence="1 2">
    <name type="scientific">Nephila pilipes</name>
    <name type="common">Giant wood spider</name>
    <name type="synonym">Nephila maculata</name>
    <dbReference type="NCBI Taxonomy" id="299642"/>
    <lineage>
        <taxon>Eukaryota</taxon>
        <taxon>Metazoa</taxon>
        <taxon>Ecdysozoa</taxon>
        <taxon>Arthropoda</taxon>
        <taxon>Chelicerata</taxon>
        <taxon>Arachnida</taxon>
        <taxon>Araneae</taxon>
        <taxon>Araneomorphae</taxon>
        <taxon>Entelegynae</taxon>
        <taxon>Araneoidea</taxon>
        <taxon>Nephilidae</taxon>
        <taxon>Nephila</taxon>
    </lineage>
</organism>
<protein>
    <submittedName>
        <fullName evidence="1">Histone-lysine N-methyltransferase SETMAR</fullName>
    </submittedName>
</protein>
<name>A0A8X6NH87_NEPPI</name>
<dbReference type="GO" id="GO:0003676">
    <property type="term" value="F:nucleic acid binding"/>
    <property type="evidence" value="ECO:0007669"/>
    <property type="project" value="InterPro"/>
</dbReference>
<dbReference type="Gene3D" id="3.30.420.10">
    <property type="entry name" value="Ribonuclease H-like superfamily/Ribonuclease H"/>
    <property type="match status" value="1"/>
</dbReference>
<dbReference type="Pfam" id="PF01359">
    <property type="entry name" value="Transposase_1"/>
    <property type="match status" value="1"/>
</dbReference>
<dbReference type="Proteomes" id="UP000887013">
    <property type="component" value="Unassembled WGS sequence"/>
</dbReference>
<dbReference type="PANTHER" id="PTHR46060">
    <property type="entry name" value="MARINER MOS1 TRANSPOSASE-LIKE PROTEIN"/>
    <property type="match status" value="1"/>
</dbReference>
<accession>A0A8X6NH87</accession>
<dbReference type="AlphaFoldDB" id="A0A8X6NH87"/>
<dbReference type="OrthoDB" id="6433921at2759"/>
<evidence type="ECO:0000313" key="2">
    <source>
        <dbReference type="Proteomes" id="UP000887013"/>
    </source>
</evidence>
<dbReference type="PANTHER" id="PTHR46060:SF1">
    <property type="entry name" value="MARINER MOS1 TRANSPOSASE-LIKE PROTEIN"/>
    <property type="match status" value="1"/>
</dbReference>
<comment type="caution">
    <text evidence="1">The sequence shown here is derived from an EMBL/GenBank/DDBJ whole genome shotgun (WGS) entry which is preliminary data.</text>
</comment>